<proteinExistence type="predicted"/>
<reference evidence="1 3" key="1">
    <citation type="submission" date="2014-04" db="EMBL/GenBank/DDBJ databases">
        <title>Evolutionary Origins and Diversification of the Mycorrhizal Mutualists.</title>
        <authorList>
            <consortium name="DOE Joint Genome Institute"/>
            <consortium name="Mycorrhizal Genomics Consortium"/>
            <person name="Kohler A."/>
            <person name="Kuo A."/>
            <person name="Nagy L.G."/>
            <person name="Floudas D."/>
            <person name="Copeland A."/>
            <person name="Barry K.W."/>
            <person name="Cichocki N."/>
            <person name="Veneault-Fourrey C."/>
            <person name="LaButti K."/>
            <person name="Lindquist E.A."/>
            <person name="Lipzen A."/>
            <person name="Lundell T."/>
            <person name="Morin E."/>
            <person name="Murat C."/>
            <person name="Riley R."/>
            <person name="Ohm R."/>
            <person name="Sun H."/>
            <person name="Tunlid A."/>
            <person name="Henrissat B."/>
            <person name="Grigoriev I.V."/>
            <person name="Hibbett D.S."/>
            <person name="Martin F."/>
        </authorList>
    </citation>
    <scope>NUCLEOTIDE SEQUENCE [LARGE SCALE GENOMIC DNA]</scope>
    <source>
        <strain evidence="1 3">Koide BX008</strain>
    </source>
</reference>
<dbReference type="EMBL" id="KN818411">
    <property type="protein sequence ID" value="KIL56607.1"/>
    <property type="molecule type" value="Genomic_DNA"/>
</dbReference>
<evidence type="ECO:0000313" key="1">
    <source>
        <dbReference type="EMBL" id="KIL56205.1"/>
    </source>
</evidence>
<accession>A0A0C2S0P4</accession>
<evidence type="ECO:0000313" key="3">
    <source>
        <dbReference type="Proteomes" id="UP000054549"/>
    </source>
</evidence>
<keyword evidence="3" id="KW-1185">Reference proteome</keyword>
<name>A0A0C2S0P4_AMAMK</name>
<sequence length="168" mass="18936">MNSSPSTSKYLIHKHSLVAPTCLRPRSLKEPPGSLHMPDMYFFAYLEDAMTILPSEESFVDDFAAFFLKMMCYDPAVPYCGGFYENRALRAARLPPLQSKTFAGTTNRNRADVPVTEDLISLAISQYPPQVTTSKFEKFTLPVPSSERLANDGMKPLVNRCIILQCRF</sequence>
<evidence type="ECO:0000313" key="2">
    <source>
        <dbReference type="EMBL" id="KIL56607.1"/>
    </source>
</evidence>
<dbReference type="Proteomes" id="UP000054549">
    <property type="component" value="Unassembled WGS sequence"/>
</dbReference>
<organism evidence="1 3">
    <name type="scientific">Amanita muscaria (strain Koide BX008)</name>
    <dbReference type="NCBI Taxonomy" id="946122"/>
    <lineage>
        <taxon>Eukaryota</taxon>
        <taxon>Fungi</taxon>
        <taxon>Dikarya</taxon>
        <taxon>Basidiomycota</taxon>
        <taxon>Agaricomycotina</taxon>
        <taxon>Agaricomycetes</taxon>
        <taxon>Agaricomycetidae</taxon>
        <taxon>Agaricales</taxon>
        <taxon>Pluteineae</taxon>
        <taxon>Amanitaceae</taxon>
        <taxon>Amanita</taxon>
    </lineage>
</organism>
<dbReference type="EMBL" id="KN818439">
    <property type="protein sequence ID" value="KIL56205.1"/>
    <property type="molecule type" value="Genomic_DNA"/>
</dbReference>
<dbReference type="HOGENOM" id="CLU_1586051_0_0_1"/>
<protein>
    <submittedName>
        <fullName evidence="1">Uncharacterized protein</fullName>
    </submittedName>
</protein>
<gene>
    <name evidence="2" type="ORF">M378DRAFT_464797</name>
    <name evidence="1" type="ORF">M378DRAFT_533640</name>
</gene>
<dbReference type="AlphaFoldDB" id="A0A0C2S0P4"/>